<sequence>MSCTNGNKKFSEFFKIAYDAALAEPCSNRFKELSEKGDREGMIKILLDVPCIQNVKIIESYKGKDDVKATQLYERYHDGTVTEDGVVHEEVDRSSILTETLFTASVASRLFLDVLFDCVQYWYDSKAFAKCLKYCECLLALLENLYDANDFSERREACTRLERECTKYLKVSSSQDKKLRRKCKMGRSDPLENAVSVDRIPTIPVVDGKQHSVLKSCSDAVALQFDEARGRHLIANRNIKAGSVLIVEEPFAFSTNKGALERNCLHCHCTLKSNDSVRIPCHFCQTVSFCSEKCRREAWQMYHQYECLVFDTFFENDTEQARHNSYLLLAYRMIVLGILSSSVEQFNNNTGKSEIPYLNEFLRHYVASTNQERSTLGISEIYSPHDYRTILNLETNCAKMEPNVNLVRALEAIFLAKCLTFVLNKTDVICLKETFISLAVAMLHSLQAINCNAYEIVENVYDKKTHVWEPRFVGGAIYPSVSLINHSCYPNVVRHNYPSGIVVVRTMRFIGKGTEILDCYGPHWISEERITRREYLWKKYCFLCACEACTQNWQYPLSETMNIKCRTCSEIIGTVNQKNEYDVSGKQCRNCGEKIDVKKLKNQLQKSIAKRISAISKMYERHYEQAVPQLLQHIQFIEKFLAAPNMETIKTQQCIIQCYNQFGCTSQ</sequence>
<evidence type="ECO:0000313" key="14">
    <source>
        <dbReference type="RefSeq" id="XP_017876111.1"/>
    </source>
</evidence>
<evidence type="ECO:0000256" key="4">
    <source>
        <dbReference type="ARBA" id="ARBA00022723"/>
    </source>
</evidence>
<dbReference type="InterPro" id="IPR011990">
    <property type="entry name" value="TPR-like_helical_dom_sf"/>
</dbReference>
<dbReference type="RefSeq" id="XP_017876111.1">
    <property type="nucleotide sequence ID" value="XM_018020622.2"/>
</dbReference>
<dbReference type="GO" id="GO:0008757">
    <property type="term" value="F:S-adenosylmethionine-dependent methyltransferase activity"/>
    <property type="evidence" value="ECO:0007669"/>
    <property type="project" value="UniProtKB-ARBA"/>
</dbReference>
<dbReference type="PANTHER" id="PTHR46165">
    <property type="entry name" value="SET AND MYND DOMAIN-CONTAINING PROTEIN 4"/>
    <property type="match status" value="1"/>
</dbReference>
<comment type="function">
    <text evidence="7">Protein-lysine N-methyltransferase. Monomethylates PRMT5, modulating its transcriptional activity. May also act as a histone methyltransferase. Plays a critical role in cardiac development. Acts as a key epigenetic regulator of gene expression during cardiac development via its dual activities as a methyltransferase and negative regulator of HDAC1.</text>
</comment>
<dbReference type="SUPFAM" id="SSF82199">
    <property type="entry name" value="SET domain"/>
    <property type="match status" value="1"/>
</dbReference>
<dbReference type="GO" id="GO:0008170">
    <property type="term" value="F:N-methyltransferase activity"/>
    <property type="evidence" value="ECO:0007669"/>
    <property type="project" value="UniProtKB-ARBA"/>
</dbReference>
<dbReference type="InterPro" id="IPR046341">
    <property type="entry name" value="SET_dom_sf"/>
</dbReference>
<keyword evidence="2" id="KW-0808">Transferase</keyword>
<dbReference type="PANTHER" id="PTHR46165:SF6">
    <property type="entry name" value="SET AND MYND DOMAIN-CONTAINING PROTEIN 4-LIKE PROTEIN"/>
    <property type="match status" value="1"/>
</dbReference>
<reference evidence="14" key="1">
    <citation type="submission" date="2025-08" db="UniProtKB">
        <authorList>
            <consortium name="RefSeq"/>
        </authorList>
    </citation>
    <scope>IDENTIFICATION</scope>
    <source>
        <tissue evidence="14">Whole body</tissue>
    </source>
</reference>
<dbReference type="CDD" id="cd10536">
    <property type="entry name" value="SET_SMYD4"/>
    <property type="match status" value="1"/>
</dbReference>
<evidence type="ECO:0000256" key="6">
    <source>
        <dbReference type="ARBA" id="ARBA00022833"/>
    </source>
</evidence>
<evidence type="ECO:0000256" key="10">
    <source>
        <dbReference type="PROSITE-ProRule" id="PRU00134"/>
    </source>
</evidence>
<dbReference type="GO" id="GO:0005737">
    <property type="term" value="C:cytoplasm"/>
    <property type="evidence" value="ECO:0007669"/>
    <property type="project" value="TreeGrafter"/>
</dbReference>
<dbReference type="KEGG" id="ccal:108622615"/>
<evidence type="ECO:0000256" key="8">
    <source>
        <dbReference type="ARBA" id="ARBA00093635"/>
    </source>
</evidence>
<dbReference type="GO" id="GO:0005634">
    <property type="term" value="C:nucleus"/>
    <property type="evidence" value="ECO:0007669"/>
    <property type="project" value="TreeGrafter"/>
</dbReference>
<protein>
    <recommendedName>
        <fullName evidence="8">Protein-lysine N-methyltransferase SMYD4</fullName>
    </recommendedName>
    <alternativeName>
        <fullName evidence="9">SET and MYND domain-containing protein 4</fullName>
    </alternativeName>
</protein>
<dbReference type="SUPFAM" id="SSF144232">
    <property type="entry name" value="HIT/MYND zinc finger-like"/>
    <property type="match status" value="1"/>
</dbReference>
<dbReference type="GeneID" id="108622615"/>
<evidence type="ECO:0000256" key="9">
    <source>
        <dbReference type="ARBA" id="ARBA00093680"/>
    </source>
</evidence>
<evidence type="ECO:0000259" key="12">
    <source>
        <dbReference type="PROSITE" id="PS50865"/>
    </source>
</evidence>
<feature type="domain" description="SET" evidence="11">
    <location>
        <begin position="212"/>
        <end position="521"/>
    </location>
</feature>
<dbReference type="AlphaFoldDB" id="A0AAJ7N3N9"/>
<keyword evidence="4" id="KW-0479">Metal-binding</keyword>
<dbReference type="GO" id="GO:0008276">
    <property type="term" value="F:protein methyltransferase activity"/>
    <property type="evidence" value="ECO:0007669"/>
    <property type="project" value="UniProtKB-ARBA"/>
</dbReference>
<dbReference type="PROSITE" id="PS50865">
    <property type="entry name" value="ZF_MYND_2"/>
    <property type="match status" value="1"/>
</dbReference>
<evidence type="ECO:0000259" key="11">
    <source>
        <dbReference type="PROSITE" id="PS50280"/>
    </source>
</evidence>
<gene>
    <name evidence="14" type="primary">LOC108622615</name>
</gene>
<name>A0AAJ7N3N9_9HYME</name>
<keyword evidence="1" id="KW-0489">Methyltransferase</keyword>
<dbReference type="GO" id="GO:0042826">
    <property type="term" value="F:histone deacetylase binding"/>
    <property type="evidence" value="ECO:0007669"/>
    <property type="project" value="TreeGrafter"/>
</dbReference>
<dbReference type="InterPro" id="IPR052097">
    <property type="entry name" value="SET-MYND_domain_protein"/>
</dbReference>
<accession>A0AAJ7N3N9</accession>
<keyword evidence="6" id="KW-0862">Zinc</keyword>
<dbReference type="InterPro" id="IPR001214">
    <property type="entry name" value="SET_dom"/>
</dbReference>
<feature type="domain" description="MYND-type" evidence="12">
    <location>
        <begin position="264"/>
        <end position="307"/>
    </location>
</feature>
<dbReference type="GO" id="GO:0032259">
    <property type="term" value="P:methylation"/>
    <property type="evidence" value="ECO:0007669"/>
    <property type="project" value="UniProtKB-KW"/>
</dbReference>
<dbReference type="Gene3D" id="2.170.270.10">
    <property type="entry name" value="SET domain"/>
    <property type="match status" value="1"/>
</dbReference>
<evidence type="ECO:0000256" key="5">
    <source>
        <dbReference type="ARBA" id="ARBA00022771"/>
    </source>
</evidence>
<keyword evidence="3" id="KW-0949">S-adenosyl-L-methionine</keyword>
<dbReference type="InterPro" id="IPR002893">
    <property type="entry name" value="Znf_MYND"/>
</dbReference>
<evidence type="ECO:0000256" key="7">
    <source>
        <dbReference type="ARBA" id="ARBA00093423"/>
    </source>
</evidence>
<dbReference type="InterPro" id="IPR044421">
    <property type="entry name" value="SMYD4_SET"/>
</dbReference>
<evidence type="ECO:0000256" key="1">
    <source>
        <dbReference type="ARBA" id="ARBA00022603"/>
    </source>
</evidence>
<dbReference type="Pfam" id="PF00856">
    <property type="entry name" value="SET"/>
    <property type="match status" value="1"/>
</dbReference>
<dbReference type="Proteomes" id="UP000694925">
    <property type="component" value="Unplaced"/>
</dbReference>
<dbReference type="PROSITE" id="PS50280">
    <property type="entry name" value="SET"/>
    <property type="match status" value="1"/>
</dbReference>
<organism evidence="13 14">
    <name type="scientific">Ceratina calcarata</name>
    <dbReference type="NCBI Taxonomy" id="156304"/>
    <lineage>
        <taxon>Eukaryota</taxon>
        <taxon>Metazoa</taxon>
        <taxon>Ecdysozoa</taxon>
        <taxon>Arthropoda</taxon>
        <taxon>Hexapoda</taxon>
        <taxon>Insecta</taxon>
        <taxon>Pterygota</taxon>
        <taxon>Neoptera</taxon>
        <taxon>Endopterygota</taxon>
        <taxon>Hymenoptera</taxon>
        <taxon>Apocrita</taxon>
        <taxon>Aculeata</taxon>
        <taxon>Apoidea</taxon>
        <taxon>Anthophila</taxon>
        <taxon>Apidae</taxon>
        <taxon>Ceratina</taxon>
        <taxon>Zadontomerus</taxon>
    </lineage>
</organism>
<evidence type="ECO:0000256" key="2">
    <source>
        <dbReference type="ARBA" id="ARBA00022679"/>
    </source>
</evidence>
<evidence type="ECO:0000313" key="13">
    <source>
        <dbReference type="Proteomes" id="UP000694925"/>
    </source>
</evidence>
<keyword evidence="13" id="KW-1185">Reference proteome</keyword>
<dbReference type="PROSITE" id="PS01360">
    <property type="entry name" value="ZF_MYND_1"/>
    <property type="match status" value="1"/>
</dbReference>
<evidence type="ECO:0000256" key="3">
    <source>
        <dbReference type="ARBA" id="ARBA00022691"/>
    </source>
</evidence>
<keyword evidence="5 10" id="KW-0863">Zinc-finger</keyword>
<proteinExistence type="predicted"/>
<dbReference type="GO" id="GO:0008270">
    <property type="term" value="F:zinc ion binding"/>
    <property type="evidence" value="ECO:0007669"/>
    <property type="project" value="UniProtKB-KW"/>
</dbReference>
<dbReference type="Gene3D" id="1.25.40.10">
    <property type="entry name" value="Tetratricopeptide repeat domain"/>
    <property type="match status" value="1"/>
</dbReference>